<accession>A0A678VGS3</accession>
<proteinExistence type="predicted"/>
<evidence type="ECO:0000313" key="1">
    <source>
        <dbReference type="EMBL" id="AXY83865.1"/>
    </source>
</evidence>
<keyword evidence="2" id="KW-1185">Reference proteome</keyword>
<dbReference type="Proteomes" id="UP000502156">
    <property type="component" value="Segment"/>
</dbReference>
<reference evidence="2" key="1">
    <citation type="journal article" date="2020" name="Viruses">
        <title>Lactococcus Ceduovirus Phages Isolated from Industrial Dairy Plants-from Physiological to Genomic Analyses.</title>
        <authorList>
            <person name="Chmielewska-Jeznach M."/>
            <person name="Bardowski J.K."/>
            <person name="Szczepankowska A.K."/>
        </authorList>
    </citation>
    <scope>NUCLEOTIDE SEQUENCE [LARGE SCALE GENOMIC DNA]</scope>
</reference>
<organism evidence="1 2">
    <name type="scientific">Lactococcus phage vB_Llc_bIBBp6/4</name>
    <dbReference type="NCBI Taxonomy" id="2305489"/>
    <lineage>
        <taxon>Viruses</taxon>
        <taxon>Duplodnaviria</taxon>
        <taxon>Heunggongvirae</taxon>
        <taxon>Uroviricota</taxon>
        <taxon>Caudoviricetes</taxon>
        <taxon>Ceduovirus</taxon>
        <taxon>Ceduovirus bIBBp64</taxon>
    </lineage>
</organism>
<gene>
    <name evidence="1" type="ORF">bIBBp6/4_gp19</name>
</gene>
<sequence>MDLQHKIDRTNILYDEIYRLESKYETYEEINHDDLIKIIRMHDIAFDMTVDLIKKGAW</sequence>
<protein>
    <submittedName>
        <fullName evidence="1">Uncharacterized protein</fullName>
    </submittedName>
</protein>
<dbReference type="EMBL" id="MH779527">
    <property type="protein sequence ID" value="AXY83865.1"/>
    <property type="molecule type" value="Genomic_DNA"/>
</dbReference>
<evidence type="ECO:0000313" key="2">
    <source>
        <dbReference type="Proteomes" id="UP000502156"/>
    </source>
</evidence>
<name>A0A678VGS3_9CAUD</name>